<proteinExistence type="predicted"/>
<organism evidence="2 3">
    <name type="scientific">Prorocentrum cordatum</name>
    <dbReference type="NCBI Taxonomy" id="2364126"/>
    <lineage>
        <taxon>Eukaryota</taxon>
        <taxon>Sar</taxon>
        <taxon>Alveolata</taxon>
        <taxon>Dinophyceae</taxon>
        <taxon>Prorocentrales</taxon>
        <taxon>Prorocentraceae</taxon>
        <taxon>Prorocentrum</taxon>
    </lineage>
</organism>
<protein>
    <recommendedName>
        <fullName evidence="4">Phospholipid scramblase</fullName>
    </recommendedName>
</protein>
<dbReference type="Proteomes" id="UP001189429">
    <property type="component" value="Unassembled WGS sequence"/>
</dbReference>
<keyword evidence="3" id="KW-1185">Reference proteome</keyword>
<sequence>MSECFAPGAEEATPASADPCWESWRQGADCLDTFLIQSKTFRDVALNAVRVVAQNAVGEMTGNESRLGNPVAPLHSNTTAERVHVEHAGSISSGFMWALVVAVSVLALGCIFCSLRAFEQTTSNPPPLASAAAKGGAPMSCASLASITSEWSQRRQPQPPASARSRGLLSVPTSARSVQGAGRALSMKIKSIGRHGVTPHSSLPLYDTASEPAGQSAGGYLFTVPVDALVDVAGKGSFIIKDTFSGLVLRASVIQNPDGFRKIQICLGEDAKIPCAVVEPPRQATQDACNSLEVRGANNLLLATMVLQRTGSIVVHSQAQPELIIEGNEADLDLHVFSRDGRSKATVSCNERHPGGPEQVEMHVLPGTDCVLIVACTLAILFLCGEQ</sequence>
<evidence type="ECO:0000313" key="3">
    <source>
        <dbReference type="Proteomes" id="UP001189429"/>
    </source>
</evidence>
<evidence type="ECO:0008006" key="4">
    <source>
        <dbReference type="Google" id="ProtNLM"/>
    </source>
</evidence>
<evidence type="ECO:0000313" key="2">
    <source>
        <dbReference type="EMBL" id="CAK0789733.1"/>
    </source>
</evidence>
<reference evidence="2" key="1">
    <citation type="submission" date="2023-10" db="EMBL/GenBank/DDBJ databases">
        <authorList>
            <person name="Chen Y."/>
            <person name="Shah S."/>
            <person name="Dougan E. K."/>
            <person name="Thang M."/>
            <person name="Chan C."/>
        </authorList>
    </citation>
    <scope>NUCLEOTIDE SEQUENCE [LARGE SCALE GENOMIC DNA]</scope>
</reference>
<evidence type="ECO:0000256" key="1">
    <source>
        <dbReference type="SAM" id="MobiDB-lite"/>
    </source>
</evidence>
<dbReference type="EMBL" id="CAUYUJ010000292">
    <property type="protein sequence ID" value="CAK0789733.1"/>
    <property type="molecule type" value="Genomic_DNA"/>
</dbReference>
<accession>A0ABN9PAB3</accession>
<gene>
    <name evidence="2" type="ORF">PCOR1329_LOCUS1216</name>
</gene>
<comment type="caution">
    <text evidence="2">The sequence shown here is derived from an EMBL/GenBank/DDBJ whole genome shotgun (WGS) entry which is preliminary data.</text>
</comment>
<name>A0ABN9PAB3_9DINO</name>
<feature type="region of interest" description="Disordered" evidence="1">
    <location>
        <begin position="148"/>
        <end position="181"/>
    </location>
</feature>